<proteinExistence type="predicted"/>
<evidence type="ECO:0000313" key="1">
    <source>
        <dbReference type="Proteomes" id="UP000492821"/>
    </source>
</evidence>
<keyword evidence="1" id="KW-1185">Reference proteome</keyword>
<protein>
    <submittedName>
        <fullName evidence="2">F-box domain-containing protein</fullName>
    </submittedName>
</protein>
<dbReference type="Proteomes" id="UP000492821">
    <property type="component" value="Unassembled WGS sequence"/>
</dbReference>
<dbReference type="AlphaFoldDB" id="A0A7E4ZQY6"/>
<dbReference type="WBParaSite" id="Pan_g12161.t1">
    <property type="protein sequence ID" value="Pan_g12161.t1"/>
    <property type="gene ID" value="Pan_g12161"/>
</dbReference>
<reference evidence="2" key="2">
    <citation type="submission" date="2020-10" db="UniProtKB">
        <authorList>
            <consortium name="WormBaseParasite"/>
        </authorList>
    </citation>
    <scope>IDENTIFICATION</scope>
</reference>
<reference evidence="1" key="1">
    <citation type="journal article" date="2013" name="Genetics">
        <title>The draft genome and transcriptome of Panagrellus redivivus are shaped by the harsh demands of a free-living lifestyle.</title>
        <authorList>
            <person name="Srinivasan J."/>
            <person name="Dillman A.R."/>
            <person name="Macchietto M.G."/>
            <person name="Heikkinen L."/>
            <person name="Lakso M."/>
            <person name="Fracchia K.M."/>
            <person name="Antoshechkin I."/>
            <person name="Mortazavi A."/>
            <person name="Wong G."/>
            <person name="Sternberg P.W."/>
        </authorList>
    </citation>
    <scope>NUCLEOTIDE SEQUENCE [LARGE SCALE GENOMIC DNA]</scope>
    <source>
        <strain evidence="1">MT8872</strain>
    </source>
</reference>
<evidence type="ECO:0000313" key="2">
    <source>
        <dbReference type="WBParaSite" id="Pan_g12161.t1"/>
    </source>
</evidence>
<accession>A0A7E4ZQY6</accession>
<organism evidence="1 2">
    <name type="scientific">Panagrellus redivivus</name>
    <name type="common">Microworm</name>
    <dbReference type="NCBI Taxonomy" id="6233"/>
    <lineage>
        <taxon>Eukaryota</taxon>
        <taxon>Metazoa</taxon>
        <taxon>Ecdysozoa</taxon>
        <taxon>Nematoda</taxon>
        <taxon>Chromadorea</taxon>
        <taxon>Rhabditida</taxon>
        <taxon>Tylenchina</taxon>
        <taxon>Panagrolaimomorpha</taxon>
        <taxon>Panagrolaimoidea</taxon>
        <taxon>Panagrolaimidae</taxon>
        <taxon>Panagrellus</taxon>
    </lineage>
</organism>
<sequence>MPYPILKLPYGLRCRLRELATPVEAYRLQTAIGHQLEGLKPLQRVRSVRIVKIWMNSVEVSLDNDLIEETEDFNTSDDNMVFICQEAFKFNFGSDEILDDSVMDRLWLKDTNRVRINSKDLTDMQLKKIAEFTGDCVQELEMIDDYVSIDRVLSLFPKLPFLECHQLRKGWAAELLKVGETGLTEFKAHGRYENVFSFSAKEMVQILRKNWRIIMHCGSPPGIEASAVIENMHERMAPLLICSNPPGEGGSFTVVMWGNRKGREVLYLSFL</sequence>
<name>A0A7E4ZQY6_PANRE</name>